<keyword evidence="9" id="KW-1185">Reference proteome</keyword>
<dbReference type="InterPro" id="IPR036396">
    <property type="entry name" value="Cyt_P450_sf"/>
</dbReference>
<dbReference type="OrthoDB" id="1844152at2759"/>
<evidence type="ECO:0000256" key="3">
    <source>
        <dbReference type="ARBA" id="ARBA00022723"/>
    </source>
</evidence>
<evidence type="ECO:0000256" key="7">
    <source>
        <dbReference type="RuleBase" id="RU000461"/>
    </source>
</evidence>
<dbReference type="CDD" id="cd11041">
    <property type="entry name" value="CYP503A1-like"/>
    <property type="match status" value="1"/>
</dbReference>
<feature type="binding site" description="axial binding residue" evidence="6">
    <location>
        <position position="414"/>
    </location>
    <ligand>
        <name>heme</name>
        <dbReference type="ChEBI" id="CHEBI:30413"/>
    </ligand>
    <ligandPart>
        <name>Fe</name>
        <dbReference type="ChEBI" id="CHEBI:18248"/>
    </ligandPart>
</feature>
<comment type="similarity">
    <text evidence="2 7">Belongs to the cytochrome P450 family.</text>
</comment>
<dbReference type="GO" id="GO:0004497">
    <property type="term" value="F:monooxygenase activity"/>
    <property type="evidence" value="ECO:0007669"/>
    <property type="project" value="UniProtKB-KW"/>
</dbReference>
<dbReference type="SUPFAM" id="SSF48264">
    <property type="entry name" value="Cytochrome P450"/>
    <property type="match status" value="1"/>
</dbReference>
<dbReference type="Gene3D" id="1.10.630.10">
    <property type="entry name" value="Cytochrome P450"/>
    <property type="match status" value="1"/>
</dbReference>
<dbReference type="Proteomes" id="UP000076738">
    <property type="component" value="Unassembled WGS sequence"/>
</dbReference>
<evidence type="ECO:0000256" key="2">
    <source>
        <dbReference type="ARBA" id="ARBA00010617"/>
    </source>
</evidence>
<evidence type="ECO:0000256" key="6">
    <source>
        <dbReference type="PIRSR" id="PIRSR602401-1"/>
    </source>
</evidence>
<dbReference type="PANTHER" id="PTHR46206">
    <property type="entry name" value="CYTOCHROME P450"/>
    <property type="match status" value="1"/>
</dbReference>
<keyword evidence="7" id="KW-0503">Monooxygenase</keyword>
<accession>A0A167K921</accession>
<dbReference type="PROSITE" id="PS00086">
    <property type="entry name" value="CYTOCHROME_P450"/>
    <property type="match status" value="1"/>
</dbReference>
<evidence type="ECO:0000256" key="1">
    <source>
        <dbReference type="ARBA" id="ARBA00001971"/>
    </source>
</evidence>
<gene>
    <name evidence="8" type="ORF">CALVIDRAFT_565755</name>
</gene>
<keyword evidence="6 7" id="KW-0349">Heme</keyword>
<evidence type="ECO:0000256" key="5">
    <source>
        <dbReference type="ARBA" id="ARBA00023004"/>
    </source>
</evidence>
<name>A0A167K921_CALVF</name>
<dbReference type="InterPro" id="IPR002401">
    <property type="entry name" value="Cyt_P450_E_grp-I"/>
</dbReference>
<organism evidence="8 9">
    <name type="scientific">Calocera viscosa (strain TUFC12733)</name>
    <dbReference type="NCBI Taxonomy" id="1330018"/>
    <lineage>
        <taxon>Eukaryota</taxon>
        <taxon>Fungi</taxon>
        <taxon>Dikarya</taxon>
        <taxon>Basidiomycota</taxon>
        <taxon>Agaricomycotina</taxon>
        <taxon>Dacrymycetes</taxon>
        <taxon>Dacrymycetales</taxon>
        <taxon>Dacrymycetaceae</taxon>
        <taxon>Calocera</taxon>
    </lineage>
</organism>
<evidence type="ECO:0000313" key="9">
    <source>
        <dbReference type="Proteomes" id="UP000076738"/>
    </source>
</evidence>
<dbReference type="InterPro" id="IPR001128">
    <property type="entry name" value="Cyt_P450"/>
</dbReference>
<protein>
    <submittedName>
        <fullName evidence="8">Cytochrome P450</fullName>
    </submittedName>
</protein>
<keyword evidence="3 6" id="KW-0479">Metal-binding</keyword>
<dbReference type="STRING" id="1330018.A0A167K921"/>
<proteinExistence type="inferred from homology"/>
<dbReference type="GO" id="GO:0020037">
    <property type="term" value="F:heme binding"/>
    <property type="evidence" value="ECO:0007669"/>
    <property type="project" value="InterPro"/>
</dbReference>
<dbReference type="PRINTS" id="PR00463">
    <property type="entry name" value="EP450I"/>
</dbReference>
<evidence type="ECO:0000256" key="4">
    <source>
        <dbReference type="ARBA" id="ARBA00023002"/>
    </source>
</evidence>
<dbReference type="GO" id="GO:0016705">
    <property type="term" value="F:oxidoreductase activity, acting on paired donors, with incorporation or reduction of molecular oxygen"/>
    <property type="evidence" value="ECO:0007669"/>
    <property type="project" value="InterPro"/>
</dbReference>
<dbReference type="GO" id="GO:0005506">
    <property type="term" value="F:iron ion binding"/>
    <property type="evidence" value="ECO:0007669"/>
    <property type="project" value="InterPro"/>
</dbReference>
<reference evidence="8 9" key="1">
    <citation type="journal article" date="2016" name="Mol. Biol. Evol.">
        <title>Comparative Genomics of Early-Diverging Mushroom-Forming Fungi Provides Insights into the Origins of Lignocellulose Decay Capabilities.</title>
        <authorList>
            <person name="Nagy L.G."/>
            <person name="Riley R."/>
            <person name="Tritt A."/>
            <person name="Adam C."/>
            <person name="Daum C."/>
            <person name="Floudas D."/>
            <person name="Sun H."/>
            <person name="Yadav J.S."/>
            <person name="Pangilinan J."/>
            <person name="Larsson K.H."/>
            <person name="Matsuura K."/>
            <person name="Barry K."/>
            <person name="Labutti K."/>
            <person name="Kuo R."/>
            <person name="Ohm R.A."/>
            <person name="Bhattacharya S.S."/>
            <person name="Shirouzu T."/>
            <person name="Yoshinaga Y."/>
            <person name="Martin F.M."/>
            <person name="Grigoriev I.V."/>
            <person name="Hibbett D.S."/>
        </authorList>
    </citation>
    <scope>NUCLEOTIDE SEQUENCE [LARGE SCALE GENOMIC DNA]</scope>
    <source>
        <strain evidence="8 9">TUFC12733</strain>
    </source>
</reference>
<sequence length="472" mass="53392">MSNVPVMGSTFLFGYVSAIKMLSTYKQTLLDGYVKFNKHAFQIPGLLGWVVFVSSDLYDDVRKARDDSLSMVEASKDNFAFQYTLGQNVVNDAWHNSVVRKQMTQNLGAKFPEISDEIATALEDGLNLSADDDWKSIDAHDLLEEIICRTSNRLFIGLPLCRNPEYTKISREFSITVIQSGLLINLFPSFLRPLVARYVSPAPKAIKGFEKYMVPIIEERWRLERELGDAWADKKPNDFLQWMMDDRTGSQRDARDLTTRMLTLTFASTHTTTMSLTHVLYWLAAKPEHVPALREEVGRAIELHGWTRAAINDMHKLDSFIKESTRCSALMAMGMPRKAMRDVTLSDGTLVPKGAKLAINIPAVYSDPSLFPTPETFDPWRSSRKIEQGENEVKHALTTASSDFLLWGGGEHVCAGRYLAAQEMKTILAHILLNYEIKFAGLPAGVRPKDKWVAYSCLPDLKARVLFRRRQS</sequence>
<dbReference type="AlphaFoldDB" id="A0A167K921"/>
<dbReference type="EMBL" id="KV417295">
    <property type="protein sequence ID" value="KZO94401.1"/>
    <property type="molecule type" value="Genomic_DNA"/>
</dbReference>
<keyword evidence="4 7" id="KW-0560">Oxidoreductase</keyword>
<keyword evidence="5 6" id="KW-0408">Iron</keyword>
<evidence type="ECO:0000313" key="8">
    <source>
        <dbReference type="EMBL" id="KZO94401.1"/>
    </source>
</evidence>
<dbReference type="InterPro" id="IPR017972">
    <property type="entry name" value="Cyt_P450_CS"/>
</dbReference>
<dbReference type="Pfam" id="PF00067">
    <property type="entry name" value="p450"/>
    <property type="match status" value="1"/>
</dbReference>
<comment type="cofactor">
    <cofactor evidence="1 6">
        <name>heme</name>
        <dbReference type="ChEBI" id="CHEBI:30413"/>
    </cofactor>
</comment>